<reference evidence="2 3" key="1">
    <citation type="submission" date="2024-11" db="EMBL/GenBank/DDBJ databases">
        <title>Adaptive evolution of stress response genes in parasites aligns with host niche diversity.</title>
        <authorList>
            <person name="Hahn C."/>
            <person name="Resl P."/>
        </authorList>
    </citation>
    <scope>NUCLEOTIDE SEQUENCE [LARGE SCALE GENOMIC DNA]</scope>
    <source>
        <strain evidence="2">EGGRZ-B1_66</strain>
        <tissue evidence="2">Body</tissue>
    </source>
</reference>
<dbReference type="Proteomes" id="UP001626550">
    <property type="component" value="Unassembled WGS sequence"/>
</dbReference>
<evidence type="ECO:0000313" key="2">
    <source>
        <dbReference type="EMBL" id="KAL3308739.1"/>
    </source>
</evidence>
<feature type="compositionally biased region" description="Basic and acidic residues" evidence="1">
    <location>
        <begin position="1"/>
        <end position="21"/>
    </location>
</feature>
<evidence type="ECO:0000313" key="3">
    <source>
        <dbReference type="Proteomes" id="UP001626550"/>
    </source>
</evidence>
<feature type="compositionally biased region" description="Basic residues" evidence="1">
    <location>
        <begin position="171"/>
        <end position="181"/>
    </location>
</feature>
<feature type="region of interest" description="Disordered" evidence="1">
    <location>
        <begin position="1"/>
        <end position="190"/>
    </location>
</feature>
<feature type="non-terminal residue" evidence="2">
    <location>
        <position position="1"/>
    </location>
</feature>
<sequence>NPDLRKTLIRKVGADSHSLDRMKKHKSHQPHTTPKKSFPGKPGKDSSLGDGKDDASEYQEGSSSYDEEVVHPIIYAADNPNLRKTLIEKEGARFPSPDEMKNLESHQSHTILNESLLKQPSKYNRDNIYKPRDTSQSKGNDDAIEEREKLSSADGETVHPIIYAADNHDLRRMKKEKHKPHELHTNPNKS</sequence>
<protein>
    <submittedName>
        <fullName evidence="2">Uncharacterized protein</fullName>
    </submittedName>
</protein>
<organism evidence="2 3">
    <name type="scientific">Cichlidogyrus casuarinus</name>
    <dbReference type="NCBI Taxonomy" id="1844966"/>
    <lineage>
        <taxon>Eukaryota</taxon>
        <taxon>Metazoa</taxon>
        <taxon>Spiralia</taxon>
        <taxon>Lophotrochozoa</taxon>
        <taxon>Platyhelminthes</taxon>
        <taxon>Monogenea</taxon>
        <taxon>Monopisthocotylea</taxon>
        <taxon>Dactylogyridea</taxon>
        <taxon>Ancyrocephalidae</taxon>
        <taxon>Cichlidogyrus</taxon>
    </lineage>
</organism>
<dbReference type="EMBL" id="JBJKFK010004755">
    <property type="protein sequence ID" value="KAL3308739.1"/>
    <property type="molecule type" value="Genomic_DNA"/>
</dbReference>
<feature type="non-terminal residue" evidence="2">
    <location>
        <position position="190"/>
    </location>
</feature>
<evidence type="ECO:0000256" key="1">
    <source>
        <dbReference type="SAM" id="MobiDB-lite"/>
    </source>
</evidence>
<dbReference type="AlphaFoldDB" id="A0ABD2PN93"/>
<proteinExistence type="predicted"/>
<gene>
    <name evidence="2" type="ORF">Ciccas_012724</name>
</gene>
<accession>A0ABD2PN93</accession>
<feature type="compositionally biased region" description="Polar residues" evidence="1">
    <location>
        <begin position="108"/>
        <end position="122"/>
    </location>
</feature>
<name>A0ABD2PN93_9PLAT</name>
<comment type="caution">
    <text evidence="2">The sequence shown here is derived from an EMBL/GenBank/DDBJ whole genome shotgun (WGS) entry which is preliminary data.</text>
</comment>
<feature type="compositionally biased region" description="Basic and acidic residues" evidence="1">
    <location>
        <begin position="85"/>
        <end position="107"/>
    </location>
</feature>
<feature type="compositionally biased region" description="Basic and acidic residues" evidence="1">
    <location>
        <begin position="123"/>
        <end position="151"/>
    </location>
</feature>
<keyword evidence="3" id="KW-1185">Reference proteome</keyword>